<organism evidence="2 3">
    <name type="scientific">Aphanomyces stellatus</name>
    <dbReference type="NCBI Taxonomy" id="120398"/>
    <lineage>
        <taxon>Eukaryota</taxon>
        <taxon>Sar</taxon>
        <taxon>Stramenopiles</taxon>
        <taxon>Oomycota</taxon>
        <taxon>Saprolegniomycetes</taxon>
        <taxon>Saprolegniales</taxon>
        <taxon>Verrucalvaceae</taxon>
        <taxon>Aphanomyces</taxon>
    </lineage>
</organism>
<proteinExistence type="predicted"/>
<reference evidence="2 3" key="1">
    <citation type="submission" date="2019-03" db="EMBL/GenBank/DDBJ databases">
        <authorList>
            <person name="Gaulin E."/>
            <person name="Dumas B."/>
        </authorList>
    </citation>
    <scope>NUCLEOTIDE SEQUENCE [LARGE SCALE GENOMIC DNA]</scope>
    <source>
        <strain evidence="2">CBS 568.67</strain>
    </source>
</reference>
<protein>
    <submittedName>
        <fullName evidence="2">Aste57867_23680 protein</fullName>
    </submittedName>
</protein>
<dbReference type="EMBL" id="VJMH01007292">
    <property type="protein sequence ID" value="KAF0684367.1"/>
    <property type="molecule type" value="Genomic_DNA"/>
</dbReference>
<evidence type="ECO:0000313" key="1">
    <source>
        <dbReference type="EMBL" id="KAF0684367.1"/>
    </source>
</evidence>
<sequence>MLMAEYALSKQGKRDDAEWWLQSAYTCLCQAHGPDNPSVEAALTDLAMLWDKTGNHDLPLNQRYYKSTLRAHDHLNTWIALNNVGMNVLNRGDYANAKTIFAACANAAVTREWQLKCVRPSAYPV</sequence>
<reference evidence="1" key="2">
    <citation type="submission" date="2019-06" db="EMBL/GenBank/DDBJ databases">
        <title>Genomics analysis of Aphanomyces spp. identifies a new class of oomycete effector associated with host adaptation.</title>
        <authorList>
            <person name="Gaulin E."/>
        </authorList>
    </citation>
    <scope>NUCLEOTIDE SEQUENCE</scope>
    <source>
        <strain evidence="1">CBS 578.67</strain>
    </source>
</reference>
<dbReference type="AlphaFoldDB" id="A0A485LPE9"/>
<name>A0A485LPE9_9STRA</name>
<dbReference type="EMBL" id="CAADRA010007318">
    <property type="protein sequence ID" value="VFU00325.1"/>
    <property type="molecule type" value="Genomic_DNA"/>
</dbReference>
<evidence type="ECO:0000313" key="3">
    <source>
        <dbReference type="Proteomes" id="UP000332933"/>
    </source>
</evidence>
<dbReference type="Gene3D" id="1.25.40.10">
    <property type="entry name" value="Tetratricopeptide repeat domain"/>
    <property type="match status" value="1"/>
</dbReference>
<dbReference type="Proteomes" id="UP000332933">
    <property type="component" value="Unassembled WGS sequence"/>
</dbReference>
<dbReference type="SUPFAM" id="SSF48452">
    <property type="entry name" value="TPR-like"/>
    <property type="match status" value="1"/>
</dbReference>
<evidence type="ECO:0000313" key="2">
    <source>
        <dbReference type="EMBL" id="VFU00325.1"/>
    </source>
</evidence>
<dbReference type="InterPro" id="IPR011990">
    <property type="entry name" value="TPR-like_helical_dom_sf"/>
</dbReference>
<gene>
    <name evidence="2" type="primary">Aste57867_23680</name>
    <name evidence="1" type="ORF">As57867_023608</name>
    <name evidence="2" type="ORF">ASTE57867_23680</name>
</gene>
<keyword evidence="3" id="KW-1185">Reference proteome</keyword>
<accession>A0A485LPE9</accession>